<proteinExistence type="predicted"/>
<protein>
    <submittedName>
        <fullName evidence="3">Undecaprenyl-diphosphatase</fullName>
    </submittedName>
</protein>
<accession>A0A9X4KNS7</accession>
<evidence type="ECO:0000259" key="2">
    <source>
        <dbReference type="SMART" id="SM00014"/>
    </source>
</evidence>
<feature type="transmembrane region" description="Helical" evidence="1">
    <location>
        <begin position="52"/>
        <end position="76"/>
    </location>
</feature>
<evidence type="ECO:0000313" key="4">
    <source>
        <dbReference type="Proteomes" id="UP001153387"/>
    </source>
</evidence>
<keyword evidence="4" id="KW-1185">Reference proteome</keyword>
<feature type="transmembrane region" description="Helical" evidence="1">
    <location>
        <begin position="123"/>
        <end position="140"/>
    </location>
</feature>
<dbReference type="GO" id="GO:0005886">
    <property type="term" value="C:plasma membrane"/>
    <property type="evidence" value="ECO:0007669"/>
    <property type="project" value="InterPro"/>
</dbReference>
<dbReference type="EMBL" id="JAPDHZ010000004">
    <property type="protein sequence ID" value="MDG0793442.1"/>
    <property type="molecule type" value="Genomic_DNA"/>
</dbReference>
<dbReference type="CDD" id="cd03385">
    <property type="entry name" value="PAP2_BcrC_like"/>
    <property type="match status" value="1"/>
</dbReference>
<keyword evidence="1" id="KW-1133">Transmembrane helix</keyword>
<dbReference type="InterPro" id="IPR036938">
    <property type="entry name" value="PAP2/HPO_sf"/>
</dbReference>
<gene>
    <name evidence="3" type="ORF">OMP38_23325</name>
</gene>
<feature type="transmembrane region" description="Helical" evidence="1">
    <location>
        <begin position="146"/>
        <end position="163"/>
    </location>
</feature>
<dbReference type="SUPFAM" id="SSF48317">
    <property type="entry name" value="Acid phosphatase/Vanadium-dependent haloperoxidase"/>
    <property type="match status" value="1"/>
</dbReference>
<dbReference type="PANTHER" id="PTHR14969">
    <property type="entry name" value="SPHINGOSINE-1-PHOSPHATE PHOSPHOHYDROLASE"/>
    <property type="match status" value="1"/>
</dbReference>
<keyword evidence="1" id="KW-0472">Membrane</keyword>
<dbReference type="Proteomes" id="UP001153387">
    <property type="component" value="Unassembled WGS sequence"/>
</dbReference>
<evidence type="ECO:0000313" key="3">
    <source>
        <dbReference type="EMBL" id="MDG0793442.1"/>
    </source>
</evidence>
<dbReference type="Pfam" id="PF01569">
    <property type="entry name" value="PAP2"/>
    <property type="match status" value="1"/>
</dbReference>
<dbReference type="InterPro" id="IPR000326">
    <property type="entry name" value="PAP2/HPO"/>
</dbReference>
<dbReference type="PANTHER" id="PTHR14969:SF58">
    <property type="entry name" value="UNDECAPRENYL-DIPHOSPHATASE BCRC"/>
    <property type="match status" value="1"/>
</dbReference>
<feature type="transmembrane region" description="Helical" evidence="1">
    <location>
        <begin position="22"/>
        <end position="45"/>
    </location>
</feature>
<dbReference type="GO" id="GO:0050380">
    <property type="term" value="F:undecaprenyl-diphosphatase activity"/>
    <property type="evidence" value="ECO:0007669"/>
    <property type="project" value="InterPro"/>
</dbReference>
<reference evidence="3 4" key="1">
    <citation type="submission" date="2022-10" db="EMBL/GenBank/DDBJ databases">
        <title>Comparative genomic analysis of Cohnella hashimotonis sp. nov., isolated from the International Space Station.</title>
        <authorList>
            <person name="Simpson A."/>
            <person name="Venkateswaran K."/>
        </authorList>
    </citation>
    <scope>NUCLEOTIDE SEQUENCE [LARGE SCALE GENOMIC DNA]</scope>
    <source>
        <strain evidence="3 4">DSM 18997</strain>
    </source>
</reference>
<comment type="caution">
    <text evidence="3">The sequence shown here is derived from an EMBL/GenBank/DDBJ whole genome shotgun (WGS) entry which is preliminary data.</text>
</comment>
<dbReference type="Gene3D" id="1.20.144.10">
    <property type="entry name" value="Phosphatidic acid phosphatase type 2/haloperoxidase"/>
    <property type="match status" value="1"/>
</dbReference>
<sequence>MNYWLFQLINQLADRYDWIDDIMEFCAQDIVFAMIAILGILWFTGKKQNQKAVFFAAVTACAAMLIGSLVISPAVQHPRPFATHQVHQLVAHAADYSFPSDHAMLAFSIAFSVLLVKRRIGMLLLVLAVVTGFSRVYVGVHYPADIAGAAVLSAVAAFAVHLLRDRLDPIPERLIRIYGKARRLAVRR</sequence>
<dbReference type="SMART" id="SM00014">
    <property type="entry name" value="acidPPc"/>
    <property type="match status" value="1"/>
</dbReference>
<dbReference type="RefSeq" id="WP_277567220.1">
    <property type="nucleotide sequence ID" value="NZ_JAPDHZ010000004.1"/>
</dbReference>
<feature type="transmembrane region" description="Helical" evidence="1">
    <location>
        <begin position="96"/>
        <end position="116"/>
    </location>
</feature>
<evidence type="ECO:0000256" key="1">
    <source>
        <dbReference type="SAM" id="Phobius"/>
    </source>
</evidence>
<dbReference type="AlphaFoldDB" id="A0A9X4KNS7"/>
<name>A0A9X4KNS7_9BACL</name>
<keyword evidence="1" id="KW-0812">Transmembrane</keyword>
<organism evidence="3 4">
    <name type="scientific">Cohnella ginsengisoli</name>
    <dbReference type="NCBI Taxonomy" id="425004"/>
    <lineage>
        <taxon>Bacteria</taxon>
        <taxon>Bacillati</taxon>
        <taxon>Bacillota</taxon>
        <taxon>Bacilli</taxon>
        <taxon>Bacillales</taxon>
        <taxon>Paenibacillaceae</taxon>
        <taxon>Cohnella</taxon>
    </lineage>
</organism>
<feature type="domain" description="Phosphatidic acid phosphatase type 2/haloperoxidase" evidence="2">
    <location>
        <begin position="52"/>
        <end position="161"/>
    </location>
</feature>
<dbReference type="InterPro" id="IPR033879">
    <property type="entry name" value="UPP_Pase"/>
</dbReference>